<name>A0A7C8P8V3_ORBOL</name>
<feature type="compositionally biased region" description="Low complexity" evidence="1">
    <location>
        <begin position="19"/>
        <end position="33"/>
    </location>
</feature>
<protein>
    <submittedName>
        <fullName evidence="2">Uncharacterized protein</fullName>
    </submittedName>
</protein>
<organism evidence="2 3">
    <name type="scientific">Orbilia oligospora</name>
    <name type="common">Nematode-trapping fungus</name>
    <name type="synonym">Arthrobotrys oligospora</name>
    <dbReference type="NCBI Taxonomy" id="2813651"/>
    <lineage>
        <taxon>Eukaryota</taxon>
        <taxon>Fungi</taxon>
        <taxon>Dikarya</taxon>
        <taxon>Ascomycota</taxon>
        <taxon>Pezizomycotina</taxon>
        <taxon>Orbiliomycetes</taxon>
        <taxon>Orbiliales</taxon>
        <taxon>Orbiliaceae</taxon>
        <taxon>Orbilia</taxon>
    </lineage>
</organism>
<dbReference type="AlphaFoldDB" id="A0A7C8P8V3"/>
<comment type="caution">
    <text evidence="2">The sequence shown here is derived from an EMBL/GenBank/DDBJ whole genome shotgun (WGS) entry which is preliminary data.</text>
</comment>
<sequence length="208" mass="22764">MFTYITSLFRASKPSSGMPPGSNINTPSNNIPSEDIYKLTSPSSSTSTSQISLPNIAQTAEDFADPSTSNSYESPWRAPLNPFSPFTIPSNPTKTQRPKSTTETTNSSDHTTRQSPPQGVQVNTTSAEDKNAQNLQGMTSTDGVFDRPPPPIDPMIHPPRPPTPSRIDTVAANYEEEDFYTKQEIDAEIKAMQQGCILQRICCFCCPD</sequence>
<proteinExistence type="predicted"/>
<feature type="compositionally biased region" description="Polar residues" evidence="1">
    <location>
        <begin position="113"/>
        <end position="142"/>
    </location>
</feature>
<gene>
    <name evidence="2" type="ORF">EYR41_010328</name>
</gene>
<dbReference type="EMBL" id="SOZJ01000007">
    <property type="protein sequence ID" value="TGJ64265.1"/>
    <property type="molecule type" value="Genomic_DNA"/>
</dbReference>
<reference evidence="2 3" key="1">
    <citation type="submission" date="2019-03" db="EMBL/GenBank/DDBJ databases">
        <title>Nematode-trapping fungi genome.</title>
        <authorList>
            <person name="Vidal-Diez De Ulzurrun G."/>
        </authorList>
    </citation>
    <scope>NUCLEOTIDE SEQUENCE [LARGE SCALE GENOMIC DNA]</scope>
    <source>
        <strain evidence="2 3">TWF154</strain>
    </source>
</reference>
<evidence type="ECO:0000256" key="1">
    <source>
        <dbReference type="SAM" id="MobiDB-lite"/>
    </source>
</evidence>
<evidence type="ECO:0000313" key="3">
    <source>
        <dbReference type="Proteomes" id="UP000297595"/>
    </source>
</evidence>
<feature type="region of interest" description="Disordered" evidence="1">
    <location>
        <begin position="11"/>
        <end position="144"/>
    </location>
</feature>
<feature type="compositionally biased region" description="Polar residues" evidence="1">
    <location>
        <begin position="87"/>
        <end position="99"/>
    </location>
</feature>
<feature type="compositionally biased region" description="Low complexity" evidence="1">
    <location>
        <begin position="40"/>
        <end position="49"/>
    </location>
</feature>
<evidence type="ECO:0000313" key="2">
    <source>
        <dbReference type="EMBL" id="TGJ64265.1"/>
    </source>
</evidence>
<dbReference type="Proteomes" id="UP000297595">
    <property type="component" value="Unassembled WGS sequence"/>
</dbReference>
<dbReference type="OrthoDB" id="5405830at2759"/>
<accession>A0A7C8P8V3</accession>